<dbReference type="RefSeq" id="WP_005494731.1">
    <property type="nucleotide sequence ID" value="NZ_CP023248.2"/>
</dbReference>
<dbReference type="PROSITE" id="PS51257">
    <property type="entry name" value="PROKAR_LIPOPROTEIN"/>
    <property type="match status" value="1"/>
</dbReference>
<evidence type="ECO:0000256" key="1">
    <source>
        <dbReference type="SAM" id="MobiDB-lite"/>
    </source>
</evidence>
<keyword evidence="4" id="KW-1185">Reference proteome</keyword>
<feature type="compositionally biased region" description="Polar residues" evidence="1">
    <location>
        <begin position="163"/>
        <end position="173"/>
    </location>
</feature>
<gene>
    <name evidence="3" type="ORF">AKG60_27020</name>
    <name evidence="2" type="ORF">YA91_14660</name>
</gene>
<feature type="region of interest" description="Disordered" evidence="1">
    <location>
        <begin position="158"/>
        <end position="183"/>
    </location>
</feature>
<protein>
    <recommendedName>
        <fullName evidence="5">Lipoprotein</fullName>
    </recommendedName>
</protein>
<dbReference type="EMBL" id="LHQV01000033">
    <property type="protein sequence ID" value="OQJ95082.1"/>
    <property type="molecule type" value="Genomic_DNA"/>
</dbReference>
<sequence>MKKLEAGLLVLLCGTVLVGCSSPSTGSSSVYYSSGYYDPWWYGHDDYWIYYYPGCCDIGHDHREKLEVWWNGLDDDQQQSIKDKVEDWKDGDMNANFDNMKRQLDNHWQTLPDEQKQAIQAKWHERPQRVETKTLPKQTTLPESTLKTQSLPAHNVLRPITKPNIQRPQTRPNIQPVPRIRRR</sequence>
<dbReference type="EMBL" id="CP023248">
    <property type="protein sequence ID" value="ASZ51725.1"/>
    <property type="molecule type" value="Genomic_DNA"/>
</dbReference>
<proteinExistence type="predicted"/>
<evidence type="ECO:0008006" key="5">
    <source>
        <dbReference type="Google" id="ProtNLM"/>
    </source>
</evidence>
<evidence type="ECO:0000313" key="4">
    <source>
        <dbReference type="Proteomes" id="UP000191946"/>
    </source>
</evidence>
<name>A0A249W4N6_VIBPH</name>
<evidence type="ECO:0000313" key="3">
    <source>
        <dbReference type="EMBL" id="OQJ95082.1"/>
    </source>
</evidence>
<dbReference type="AlphaFoldDB" id="A0A249W4N6"/>
<organism evidence="2">
    <name type="scientific">Vibrio parahaemolyticus</name>
    <dbReference type="NCBI Taxonomy" id="670"/>
    <lineage>
        <taxon>Bacteria</taxon>
        <taxon>Pseudomonadati</taxon>
        <taxon>Pseudomonadota</taxon>
        <taxon>Gammaproteobacteria</taxon>
        <taxon>Vibrionales</taxon>
        <taxon>Vibrionaceae</taxon>
        <taxon>Vibrio</taxon>
    </lineage>
</organism>
<reference evidence="2" key="2">
    <citation type="submission" date="2017-09" db="EMBL/GenBank/DDBJ databases">
        <authorList>
            <person name="Ehlers B."/>
            <person name="Leendertz F.H."/>
        </authorList>
    </citation>
    <scope>NUCLEOTIDE SEQUENCE</scope>
    <source>
        <strain evidence="2">MAVP-26</strain>
    </source>
</reference>
<evidence type="ECO:0000313" key="2">
    <source>
        <dbReference type="EMBL" id="ASZ51725.1"/>
    </source>
</evidence>
<accession>A0A249W4N6</accession>
<reference evidence="3 4" key="1">
    <citation type="submission" date="2015-08" db="EMBL/GenBank/DDBJ databases">
        <title>Draft Genome Sequences of Vibrio parahaemolyticus Strains.</title>
        <authorList>
            <person name="Gonzalez-Escalona N."/>
            <person name="DePaola A."/>
        </authorList>
    </citation>
    <scope>NUCLEOTIDE SEQUENCE [LARGE SCALE GENOMIC DNA]</scope>
    <source>
        <strain evidence="3 4">CFSAN001621</strain>
    </source>
</reference>
<dbReference type="Proteomes" id="UP000191946">
    <property type="component" value="Unassembled WGS sequence"/>
</dbReference>